<dbReference type="SUPFAM" id="SSF56112">
    <property type="entry name" value="Protein kinase-like (PK-like)"/>
    <property type="match status" value="1"/>
</dbReference>
<dbReference type="InterPro" id="IPR003607">
    <property type="entry name" value="HD/PDEase_dom"/>
</dbReference>
<accession>A0A2J8ADZ9</accession>
<dbReference type="InterPro" id="IPR006674">
    <property type="entry name" value="HD_domain"/>
</dbReference>
<evidence type="ECO:0000256" key="1">
    <source>
        <dbReference type="SAM" id="MobiDB-lite"/>
    </source>
</evidence>
<dbReference type="InterPro" id="IPR001245">
    <property type="entry name" value="Ser-Thr/Tyr_kinase_cat_dom"/>
</dbReference>
<keyword evidence="4" id="KW-1185">Reference proteome</keyword>
<reference evidence="3 4" key="1">
    <citation type="journal article" date="2017" name="Mol. Biol. Evol.">
        <title>The 4-celled Tetrabaena socialis nuclear genome reveals the essential components for genetic control of cell number at the origin of multicellularity in the volvocine lineage.</title>
        <authorList>
            <person name="Featherston J."/>
            <person name="Arakaki Y."/>
            <person name="Hanschen E.R."/>
            <person name="Ferris P.J."/>
            <person name="Michod R.E."/>
            <person name="Olson B.J.S.C."/>
            <person name="Nozaki H."/>
            <person name="Durand P.M."/>
        </authorList>
    </citation>
    <scope>NUCLEOTIDE SEQUENCE [LARGE SCALE GENOMIC DNA]</scope>
    <source>
        <strain evidence="3 4">NIES-571</strain>
    </source>
</reference>
<dbReference type="AlphaFoldDB" id="A0A2J8ADZ9"/>
<evidence type="ECO:0000313" key="3">
    <source>
        <dbReference type="EMBL" id="PNH10726.1"/>
    </source>
</evidence>
<dbReference type="InterPro" id="IPR011009">
    <property type="entry name" value="Kinase-like_dom_sf"/>
</dbReference>
<feature type="region of interest" description="Disordered" evidence="1">
    <location>
        <begin position="184"/>
        <end position="203"/>
    </location>
</feature>
<proteinExistence type="predicted"/>
<dbReference type="Pfam" id="PF01966">
    <property type="entry name" value="HD"/>
    <property type="match status" value="1"/>
</dbReference>
<name>A0A2J8ADZ9_9CHLO</name>
<dbReference type="PANTHER" id="PTHR33594">
    <property type="entry name" value="SUPERFAMILY HYDROLASE, PUTATIVE (AFU_ORTHOLOGUE AFUA_1G03035)-RELATED"/>
    <property type="match status" value="1"/>
</dbReference>
<dbReference type="Gene3D" id="1.10.472.50">
    <property type="entry name" value="HD-domain/PDEase-like"/>
    <property type="match status" value="2"/>
</dbReference>
<dbReference type="PANTHER" id="PTHR33594:SF1">
    <property type="entry name" value="HD_PDEASE DOMAIN-CONTAINING PROTEIN"/>
    <property type="match status" value="1"/>
</dbReference>
<protein>
    <recommendedName>
        <fullName evidence="2">Protein kinase domain-containing protein</fullName>
    </recommendedName>
</protein>
<dbReference type="Pfam" id="PF07714">
    <property type="entry name" value="PK_Tyr_Ser-Thr"/>
    <property type="match status" value="1"/>
</dbReference>
<dbReference type="GO" id="GO:0004672">
    <property type="term" value="F:protein kinase activity"/>
    <property type="evidence" value="ECO:0007669"/>
    <property type="project" value="InterPro"/>
</dbReference>
<dbReference type="EMBL" id="PGGS01000048">
    <property type="protein sequence ID" value="PNH10726.1"/>
    <property type="molecule type" value="Genomic_DNA"/>
</dbReference>
<evidence type="ECO:0000313" key="4">
    <source>
        <dbReference type="Proteomes" id="UP000236333"/>
    </source>
</evidence>
<dbReference type="Gene3D" id="1.10.510.10">
    <property type="entry name" value="Transferase(Phosphotransferase) domain 1"/>
    <property type="match status" value="1"/>
</dbReference>
<dbReference type="Proteomes" id="UP000236333">
    <property type="component" value="Unassembled WGS sequence"/>
</dbReference>
<dbReference type="PROSITE" id="PS50011">
    <property type="entry name" value="PROTEIN_KINASE_DOM"/>
    <property type="match status" value="1"/>
</dbReference>
<evidence type="ECO:0000259" key="2">
    <source>
        <dbReference type="PROSITE" id="PS50011"/>
    </source>
</evidence>
<gene>
    <name evidence="3" type="ORF">TSOC_002492</name>
</gene>
<sequence length="418" mass="43992">MYSYGMLVHELVTRKRPWDETRSAIIGYLVAIECQRPPLPPPEHPLCPPALRSLIERCWAHNPPERPSADEIAWTIIVAAEAFVHTELAAVDDFAHIQRVHANAANLARIEGLSAEASAVVDLAALLRDVRDWKYSGSDSSTAEASKGGASGLEEEALDRAGSLGATATARSLLEGSAVMAAPARDQPTGISRSKCHTRSGPSMVAPELGISPAIIAAAEAFVRAELAAVDGSHDFAHIQRVRANAANLARIEGLSAEASAVVDLAALLHDVRDWKYSGSDSSTAEAVQAFLCSQGLHPATTGRVLAIIARVGFKEELAEGGVEAEALPLEAAIVQDADRLDAIGAIGIARCFTFGGAKHRVLHDPLVLPRDGLTKEQYMAGAGRSTTINHAQAQGPDEDGRWVAAGGAAARLHAAVP</sequence>
<dbReference type="GO" id="GO:0005524">
    <property type="term" value="F:ATP binding"/>
    <property type="evidence" value="ECO:0007669"/>
    <property type="project" value="InterPro"/>
</dbReference>
<dbReference type="InterPro" id="IPR000719">
    <property type="entry name" value="Prot_kinase_dom"/>
</dbReference>
<dbReference type="Gene3D" id="1.20.58.1910">
    <property type="match status" value="1"/>
</dbReference>
<dbReference type="SUPFAM" id="SSF109604">
    <property type="entry name" value="HD-domain/PDEase-like"/>
    <property type="match status" value="2"/>
</dbReference>
<feature type="domain" description="Protein kinase" evidence="2">
    <location>
        <begin position="1"/>
        <end position="84"/>
    </location>
</feature>
<organism evidence="3 4">
    <name type="scientific">Tetrabaena socialis</name>
    <dbReference type="NCBI Taxonomy" id="47790"/>
    <lineage>
        <taxon>Eukaryota</taxon>
        <taxon>Viridiplantae</taxon>
        <taxon>Chlorophyta</taxon>
        <taxon>core chlorophytes</taxon>
        <taxon>Chlorophyceae</taxon>
        <taxon>CS clade</taxon>
        <taxon>Chlamydomonadales</taxon>
        <taxon>Tetrabaenaceae</taxon>
        <taxon>Tetrabaena</taxon>
    </lineage>
</organism>
<comment type="caution">
    <text evidence="3">The sequence shown here is derived from an EMBL/GenBank/DDBJ whole genome shotgun (WGS) entry which is preliminary data.</text>
</comment>
<dbReference type="CDD" id="cd00077">
    <property type="entry name" value="HDc"/>
    <property type="match status" value="1"/>
</dbReference>
<dbReference type="OrthoDB" id="16547at2759"/>